<organism evidence="2 3">
    <name type="scientific">Oryzias javanicus</name>
    <name type="common">Javanese ricefish</name>
    <name type="synonym">Aplocheilus javanicus</name>
    <dbReference type="NCBI Taxonomy" id="123683"/>
    <lineage>
        <taxon>Eukaryota</taxon>
        <taxon>Metazoa</taxon>
        <taxon>Chordata</taxon>
        <taxon>Craniata</taxon>
        <taxon>Vertebrata</taxon>
        <taxon>Euteleostomi</taxon>
        <taxon>Actinopterygii</taxon>
        <taxon>Neopterygii</taxon>
        <taxon>Teleostei</taxon>
        <taxon>Neoteleostei</taxon>
        <taxon>Acanthomorphata</taxon>
        <taxon>Ovalentaria</taxon>
        <taxon>Atherinomorphae</taxon>
        <taxon>Beloniformes</taxon>
        <taxon>Adrianichthyidae</taxon>
        <taxon>Oryziinae</taxon>
        <taxon>Oryzias</taxon>
    </lineage>
</organism>
<accession>A0A3S2LTW6</accession>
<evidence type="ECO:0000313" key="2">
    <source>
        <dbReference type="EMBL" id="RVE61057.1"/>
    </source>
</evidence>
<proteinExistence type="predicted"/>
<dbReference type="AlphaFoldDB" id="A0A3S2LTW6"/>
<dbReference type="EMBL" id="CM012453">
    <property type="protein sequence ID" value="RVE61057.1"/>
    <property type="molecule type" value="Genomic_DNA"/>
</dbReference>
<protein>
    <submittedName>
        <fullName evidence="2">Uncharacterized protein</fullName>
    </submittedName>
</protein>
<name>A0A3S2LTW6_ORYJA</name>
<sequence length="140" mass="16045">MCLRGQIRTELRFWERDLRASCCSAEICRALLSTCRLKSSPRNDLLSELTDFSGKESGLRPQTTVRGARLLWASCWSDAAETIRVKCRVCPAEGERGFYPAPWPRARRHLVSRPQTRMRNDSPDEKILTPPRLTAVRDKV</sequence>
<reference evidence="2 3" key="1">
    <citation type="submission" date="2018-11" db="EMBL/GenBank/DDBJ databases">
        <authorList>
            <person name="Lopez-Roques C."/>
            <person name="Donnadieu C."/>
            <person name="Bouchez O."/>
            <person name="Klopp C."/>
            <person name="Cabau C."/>
            <person name="Zahm M."/>
        </authorList>
    </citation>
    <scope>NUCLEOTIDE SEQUENCE [LARGE SCALE GENOMIC DNA]</scope>
    <source>
        <strain evidence="2">RS831</strain>
        <tissue evidence="2">Whole body</tissue>
    </source>
</reference>
<evidence type="ECO:0000256" key="1">
    <source>
        <dbReference type="SAM" id="MobiDB-lite"/>
    </source>
</evidence>
<reference evidence="2 3" key="2">
    <citation type="submission" date="2019-01" db="EMBL/GenBank/DDBJ databases">
        <title>A chromosome length genome reference of the Java medaka (oryzias javanicus).</title>
        <authorList>
            <person name="Herpin A."/>
            <person name="Takehana Y."/>
            <person name="Naruse K."/>
            <person name="Ansai S."/>
            <person name="Kawaguchi M."/>
        </authorList>
    </citation>
    <scope>NUCLEOTIDE SEQUENCE [LARGE SCALE GENOMIC DNA]</scope>
    <source>
        <strain evidence="2">RS831</strain>
        <tissue evidence="2">Whole body</tissue>
    </source>
</reference>
<gene>
    <name evidence="2" type="ORF">OJAV_G00167160</name>
</gene>
<feature type="compositionally biased region" description="Basic and acidic residues" evidence="1">
    <location>
        <begin position="118"/>
        <end position="127"/>
    </location>
</feature>
<feature type="region of interest" description="Disordered" evidence="1">
    <location>
        <begin position="115"/>
        <end position="140"/>
    </location>
</feature>
<evidence type="ECO:0000313" key="3">
    <source>
        <dbReference type="Proteomes" id="UP000283210"/>
    </source>
</evidence>
<dbReference type="Proteomes" id="UP000283210">
    <property type="component" value="Chromosome 17"/>
</dbReference>
<keyword evidence="3" id="KW-1185">Reference proteome</keyword>